<evidence type="ECO:0000256" key="2">
    <source>
        <dbReference type="ARBA" id="ARBA00009155"/>
    </source>
</evidence>
<evidence type="ECO:0000256" key="3">
    <source>
        <dbReference type="ARBA" id="ARBA00022552"/>
    </source>
</evidence>
<dbReference type="OrthoDB" id="1650at2759"/>
<dbReference type="GO" id="GO:0071034">
    <property type="term" value="P:CUT catabolic process"/>
    <property type="evidence" value="ECO:0007669"/>
    <property type="project" value="TreeGrafter"/>
</dbReference>
<dbReference type="Gene3D" id="2.40.50.140">
    <property type="entry name" value="Nucleic acid-binding proteins"/>
    <property type="match status" value="1"/>
</dbReference>
<evidence type="ECO:0000256" key="6">
    <source>
        <dbReference type="ARBA" id="ARBA00023242"/>
    </source>
</evidence>
<dbReference type="OMA" id="NINYAFE"/>
<evidence type="ECO:0000259" key="7">
    <source>
        <dbReference type="SMART" id="SM00316"/>
    </source>
</evidence>
<dbReference type="PANTHER" id="PTHR21321:SF4">
    <property type="entry name" value="EXOSOME COMPLEX COMPONENT RRP4"/>
    <property type="match status" value="1"/>
</dbReference>
<keyword evidence="9" id="KW-1185">Reference proteome</keyword>
<dbReference type="GO" id="GO:0071028">
    <property type="term" value="P:nuclear mRNA surveillance"/>
    <property type="evidence" value="ECO:0007669"/>
    <property type="project" value="UniProtKB-ARBA"/>
</dbReference>
<dbReference type="InterPro" id="IPR012340">
    <property type="entry name" value="NA-bd_OB-fold"/>
</dbReference>
<name>A0A137PCG5_CONC2</name>
<dbReference type="InterPro" id="IPR003029">
    <property type="entry name" value="S1_domain"/>
</dbReference>
<reference evidence="8 9" key="1">
    <citation type="journal article" date="2015" name="Genome Biol. Evol.">
        <title>Phylogenomic analyses indicate that early fungi evolved digesting cell walls of algal ancestors of land plants.</title>
        <authorList>
            <person name="Chang Y."/>
            <person name="Wang S."/>
            <person name="Sekimoto S."/>
            <person name="Aerts A.L."/>
            <person name="Choi C."/>
            <person name="Clum A."/>
            <person name="LaButti K.M."/>
            <person name="Lindquist E.A."/>
            <person name="Yee Ngan C."/>
            <person name="Ohm R.A."/>
            <person name="Salamov A.A."/>
            <person name="Grigoriev I.V."/>
            <person name="Spatafora J.W."/>
            <person name="Berbee M.L."/>
        </authorList>
    </citation>
    <scope>NUCLEOTIDE SEQUENCE [LARGE SCALE GENOMIC DNA]</scope>
    <source>
        <strain evidence="8 9">NRRL 28638</strain>
    </source>
</reference>
<dbReference type="InterPro" id="IPR025721">
    <property type="entry name" value="Exosome_cplx_N_dom"/>
</dbReference>
<dbReference type="SUPFAM" id="SSF50249">
    <property type="entry name" value="Nucleic acid-binding proteins"/>
    <property type="match status" value="1"/>
</dbReference>
<dbReference type="GO" id="GO:0071038">
    <property type="term" value="P:TRAMP-dependent tRNA surveillance pathway"/>
    <property type="evidence" value="ECO:0007669"/>
    <property type="project" value="TreeGrafter"/>
</dbReference>
<protein>
    <recommendedName>
        <fullName evidence="7">S1 motif domain-containing protein</fullName>
    </recommendedName>
</protein>
<dbReference type="CDD" id="cd05789">
    <property type="entry name" value="S1_Rrp4"/>
    <property type="match status" value="1"/>
</dbReference>
<comment type="subcellular location">
    <subcellularLocation>
        <location evidence="1">Nucleus</location>
    </subcellularLocation>
</comment>
<accession>A0A137PCG5</accession>
<feature type="domain" description="S1 motif" evidence="7">
    <location>
        <begin position="86"/>
        <end position="166"/>
    </location>
</feature>
<keyword evidence="6" id="KW-0539">Nucleus</keyword>
<dbReference type="SUPFAM" id="SSF54791">
    <property type="entry name" value="Eukaryotic type KH-domain (KH-domain type I)"/>
    <property type="match status" value="1"/>
</dbReference>
<dbReference type="PANTHER" id="PTHR21321">
    <property type="entry name" value="PNAS-3 RELATED"/>
    <property type="match status" value="1"/>
</dbReference>
<dbReference type="FunFam" id="2.40.50.140:FF:000038">
    <property type="entry name" value="Exosome complex component RRP4"/>
    <property type="match status" value="1"/>
</dbReference>
<dbReference type="Gene3D" id="2.40.50.100">
    <property type="match status" value="1"/>
</dbReference>
<dbReference type="InterPro" id="IPR026699">
    <property type="entry name" value="Exosome_RNA_bind1/RRP40/RRP4"/>
</dbReference>
<dbReference type="GO" id="GO:0000177">
    <property type="term" value="C:cytoplasmic exosome (RNase complex)"/>
    <property type="evidence" value="ECO:0007669"/>
    <property type="project" value="TreeGrafter"/>
</dbReference>
<dbReference type="EMBL" id="KQ964448">
    <property type="protein sequence ID" value="KXN72697.1"/>
    <property type="molecule type" value="Genomic_DNA"/>
</dbReference>
<organism evidence="8 9">
    <name type="scientific">Conidiobolus coronatus (strain ATCC 28846 / CBS 209.66 / NRRL 28638)</name>
    <name type="common">Delacroixia coronata</name>
    <dbReference type="NCBI Taxonomy" id="796925"/>
    <lineage>
        <taxon>Eukaryota</taxon>
        <taxon>Fungi</taxon>
        <taxon>Fungi incertae sedis</taxon>
        <taxon>Zoopagomycota</taxon>
        <taxon>Entomophthoromycotina</taxon>
        <taxon>Entomophthoromycetes</taxon>
        <taxon>Entomophthorales</taxon>
        <taxon>Ancylistaceae</taxon>
        <taxon>Conidiobolus</taxon>
    </lineage>
</organism>
<evidence type="ECO:0000313" key="8">
    <source>
        <dbReference type="EMBL" id="KXN72697.1"/>
    </source>
</evidence>
<dbReference type="InterPro" id="IPR004088">
    <property type="entry name" value="KH_dom_type_1"/>
</dbReference>
<dbReference type="Pfam" id="PF14382">
    <property type="entry name" value="ECR1_N"/>
    <property type="match status" value="1"/>
</dbReference>
<sequence length="300" mass="33450">MEFFPSNLLLNNKLNIHTNKDKEENEESSKFKIVTPGDIITDDPMYMRGHGTYLSADEIRSTVAGVVEVTNKLITAKSFRARYTGEIGDVVVGRIAELNQKRWKVDVNSHQDAVLMLSSINLPGGIQRRKSESDELKMRSFLAEGDLLVAEVQNFFQDGALSLHTRSLKYGKLRNGILVVVPSNLIQRSRSHFLNLSCGVDVILGLNGYCWVSKHVSPITTESDAYEIYSNENVAITDLERETIARVGNCIKALALHSVFLNDSNINYAFELSLNYSPKAILQLDIAQLVAQGTLARMQS</sequence>
<dbReference type="CDD" id="cd22525">
    <property type="entry name" value="KH-I_Rrp4_eukar"/>
    <property type="match status" value="1"/>
</dbReference>
<dbReference type="Pfam" id="PF15985">
    <property type="entry name" value="KH_6"/>
    <property type="match status" value="1"/>
</dbReference>
<dbReference type="GO" id="GO:0003723">
    <property type="term" value="F:RNA binding"/>
    <property type="evidence" value="ECO:0007669"/>
    <property type="project" value="UniProtKB-KW"/>
</dbReference>
<dbReference type="InterPro" id="IPR048565">
    <property type="entry name" value="S1_RRP4"/>
</dbReference>
<keyword evidence="5" id="KW-0694">RNA-binding</keyword>
<dbReference type="Pfam" id="PF21266">
    <property type="entry name" value="S1_RRP4"/>
    <property type="match status" value="1"/>
</dbReference>
<evidence type="ECO:0000256" key="5">
    <source>
        <dbReference type="ARBA" id="ARBA00022884"/>
    </source>
</evidence>
<dbReference type="GO" id="GO:0000467">
    <property type="term" value="P:exonucleolytic trimming to generate mature 3'-end of 5.8S rRNA from tricistronic rRNA transcript (SSU-rRNA, 5.8S rRNA, LSU-rRNA)"/>
    <property type="evidence" value="ECO:0007669"/>
    <property type="project" value="TreeGrafter"/>
</dbReference>
<proteinExistence type="inferred from homology"/>
<dbReference type="AlphaFoldDB" id="A0A137PCG5"/>
<dbReference type="Proteomes" id="UP000070444">
    <property type="component" value="Unassembled WGS sequence"/>
</dbReference>
<keyword evidence="3" id="KW-0698">rRNA processing</keyword>
<evidence type="ECO:0000256" key="4">
    <source>
        <dbReference type="ARBA" id="ARBA00022835"/>
    </source>
</evidence>
<dbReference type="InterPro" id="IPR036612">
    <property type="entry name" value="KH_dom_type_1_sf"/>
</dbReference>
<dbReference type="GO" id="GO:0071035">
    <property type="term" value="P:nuclear polyadenylation-dependent rRNA catabolic process"/>
    <property type="evidence" value="ECO:0007669"/>
    <property type="project" value="TreeGrafter"/>
</dbReference>
<dbReference type="SUPFAM" id="SSF110324">
    <property type="entry name" value="Ribosomal L27 protein-like"/>
    <property type="match status" value="1"/>
</dbReference>
<dbReference type="SMART" id="SM00316">
    <property type="entry name" value="S1"/>
    <property type="match status" value="1"/>
</dbReference>
<evidence type="ECO:0000256" key="1">
    <source>
        <dbReference type="ARBA" id="ARBA00004123"/>
    </source>
</evidence>
<gene>
    <name evidence="8" type="ORF">CONCODRAFT_77653</name>
</gene>
<keyword evidence="4" id="KW-0271">Exosome</keyword>
<dbReference type="GO" id="GO:0071051">
    <property type="term" value="P:poly(A)-dependent snoRNA 3'-end processing"/>
    <property type="evidence" value="ECO:0007669"/>
    <property type="project" value="TreeGrafter"/>
</dbReference>
<comment type="similarity">
    <text evidence="2">Belongs to the RRP4 family.</text>
</comment>
<dbReference type="GO" id="GO:0000176">
    <property type="term" value="C:nuclear exosome (RNase complex)"/>
    <property type="evidence" value="ECO:0007669"/>
    <property type="project" value="UniProtKB-ARBA"/>
</dbReference>
<evidence type="ECO:0000313" key="9">
    <source>
        <dbReference type="Proteomes" id="UP000070444"/>
    </source>
</evidence>
<dbReference type="STRING" id="796925.A0A137PCG5"/>
<dbReference type="GO" id="GO:0034475">
    <property type="term" value="P:U4 snRNA 3'-end processing"/>
    <property type="evidence" value="ECO:0007669"/>
    <property type="project" value="TreeGrafter"/>
</dbReference>